<evidence type="ECO:0000256" key="6">
    <source>
        <dbReference type="SAM" id="MobiDB-lite"/>
    </source>
</evidence>
<dbReference type="PANTHER" id="PTHR10010">
    <property type="entry name" value="SOLUTE CARRIER FAMILY 34 SODIUM PHOSPHATE , MEMBER 2-RELATED"/>
    <property type="match status" value="1"/>
</dbReference>
<organism evidence="8 9">
    <name type="scientific">Paraburkholderia ginsengiterrae</name>
    <dbReference type="NCBI Taxonomy" id="1462993"/>
    <lineage>
        <taxon>Bacteria</taxon>
        <taxon>Pseudomonadati</taxon>
        <taxon>Pseudomonadota</taxon>
        <taxon>Betaproteobacteria</taxon>
        <taxon>Burkholderiales</taxon>
        <taxon>Burkholderiaceae</taxon>
        <taxon>Paraburkholderia</taxon>
    </lineage>
</organism>
<evidence type="ECO:0000256" key="3">
    <source>
        <dbReference type="ARBA" id="ARBA00022692"/>
    </source>
</evidence>
<comment type="subcellular location">
    <subcellularLocation>
        <location evidence="1">Cell membrane</location>
        <topology evidence="1">Multi-pass membrane protein</topology>
    </subcellularLocation>
</comment>
<reference evidence="8 9" key="1">
    <citation type="submission" date="2016-04" db="EMBL/GenBank/DDBJ databases">
        <title>Reclassification of Paraburkholderia panaciterrae (Farh et al. 2015) Dobritsa &amp; Samadpour 2016 as a later homotypic synonym of Paraburkholderia ginsengiterrae (Farh et al. 2015) Dobritsa &amp; Samadpour 2016.</title>
        <authorList>
            <person name="Dobritsa A.P."/>
            <person name="Kutumbaka K."/>
            <person name="Samadpour M."/>
        </authorList>
    </citation>
    <scope>NUCLEOTIDE SEQUENCE [LARGE SCALE GENOMIC DNA]</scope>
    <source>
        <strain evidence="8 9">DCY85-1</strain>
    </source>
</reference>
<dbReference type="NCBIfam" id="NF037997">
    <property type="entry name" value="Na_Pi_symport"/>
    <property type="match status" value="1"/>
</dbReference>
<feature type="transmembrane region" description="Helical" evidence="7">
    <location>
        <begin position="244"/>
        <end position="264"/>
    </location>
</feature>
<keyword evidence="2" id="KW-1003">Cell membrane</keyword>
<keyword evidence="4 7" id="KW-1133">Transmembrane helix</keyword>
<evidence type="ECO:0000256" key="7">
    <source>
        <dbReference type="SAM" id="Phobius"/>
    </source>
</evidence>
<dbReference type="RefSeq" id="WP_064269497.1">
    <property type="nucleotide sequence ID" value="NZ_LXJZ01000184.1"/>
</dbReference>
<gene>
    <name evidence="8" type="ORF">A6V36_33315</name>
</gene>
<dbReference type="Pfam" id="PF02690">
    <property type="entry name" value="Na_Pi_cotrans"/>
    <property type="match status" value="1"/>
</dbReference>
<feature type="transmembrane region" description="Helical" evidence="7">
    <location>
        <begin position="98"/>
        <end position="121"/>
    </location>
</feature>
<keyword evidence="5 7" id="KW-0472">Membrane</keyword>
<evidence type="ECO:0000256" key="2">
    <source>
        <dbReference type="ARBA" id="ARBA00022475"/>
    </source>
</evidence>
<evidence type="ECO:0000256" key="1">
    <source>
        <dbReference type="ARBA" id="ARBA00004651"/>
    </source>
</evidence>
<feature type="transmembrane region" description="Helical" evidence="7">
    <location>
        <begin position="133"/>
        <end position="151"/>
    </location>
</feature>
<protein>
    <submittedName>
        <fullName evidence="8">Na/Pi cotransporter</fullName>
    </submittedName>
</protein>
<dbReference type="EMBL" id="LXJZ01000184">
    <property type="protein sequence ID" value="OAJ56773.1"/>
    <property type="molecule type" value="Genomic_DNA"/>
</dbReference>
<dbReference type="Proteomes" id="UP000077961">
    <property type="component" value="Unassembled WGS sequence"/>
</dbReference>
<feature type="transmembrane region" description="Helical" evidence="7">
    <location>
        <begin position="284"/>
        <end position="304"/>
    </location>
</feature>
<keyword evidence="9" id="KW-1185">Reference proteome</keyword>
<feature type="region of interest" description="Disordered" evidence="6">
    <location>
        <begin position="399"/>
        <end position="420"/>
    </location>
</feature>
<evidence type="ECO:0000256" key="4">
    <source>
        <dbReference type="ARBA" id="ARBA00022989"/>
    </source>
</evidence>
<evidence type="ECO:0000313" key="8">
    <source>
        <dbReference type="EMBL" id="OAJ56773.1"/>
    </source>
</evidence>
<accession>A0ABX2US12</accession>
<evidence type="ECO:0000256" key="5">
    <source>
        <dbReference type="ARBA" id="ARBA00023136"/>
    </source>
</evidence>
<feature type="transmembrane region" description="Helical" evidence="7">
    <location>
        <begin position="675"/>
        <end position="696"/>
    </location>
</feature>
<dbReference type="PANTHER" id="PTHR10010:SF46">
    <property type="entry name" value="SODIUM-DEPENDENT PHOSPHATE TRANSPORT PROTEIN 2B"/>
    <property type="match status" value="1"/>
</dbReference>
<comment type="caution">
    <text evidence="8">The sequence shown here is derived from an EMBL/GenBank/DDBJ whole genome shotgun (WGS) entry which is preliminary data.</text>
</comment>
<evidence type="ECO:0000313" key="9">
    <source>
        <dbReference type="Proteomes" id="UP000077961"/>
    </source>
</evidence>
<name>A0ABX2US12_9BURK</name>
<sequence>MPTTFTLIDLAGSIALLLLGTQMVQTGMQRAFGANLQPLLARSLRNRGHAFLAGVGATAVTQSGTATGSMMASLPPTGCVDLVPALAMMLGANVGATLIVQVLSFDVAAVSPALILIGVLMFRRSSNARAHDLGRAFIGLGLILIALHELLDLMTEYEDAPSLRMLLGAASTVPLVDVLLAASLSWAANSNVAAVLLVASLCARNVVPPDTAFALVLGANLGTAIKPVLEWTGPDDPATRRPPVGNLLILATGVTLVLVALGPIGRFMVTMEPDNTRVVADFHTLFNVLLAGLFLPLLTPYGNFLGQLMPALIKVTDPPGPFYGEQTRMPVPQDAPHGATRSASRLKADPGELLLEVRQRLRENAPVPRRVAHQRNDLLDSIGFNGRERLPSRDAVRYGEDPRQTDAQSGPAIHDTPKTDNSITIRECGQHVLESTTGDGVVLRYEAARSVWLTLQDLRIVRQAEPAAGNTASTLATYIQGTAHLDDGYLCVIGEPSTRQHALSVTFAPRELDDGDHRGLREWQDALGITFSDIPLGTARLGYNAADHEMHEPGQWWASFHVPASSMQGLTEAIDAARLTDLRLALSLKDLYSMTTQIADVPGDACVFLRPDSVNAAGLPEVASGYVTHMAFDLARIRLGHREGEPSGDDTTSSGRDGLQEPDAVQALDEKLGKLLVWVKWLAALVVMLVIAFALARH</sequence>
<feature type="transmembrane region" description="Helical" evidence="7">
    <location>
        <begin position="163"/>
        <end position="184"/>
    </location>
</feature>
<dbReference type="InterPro" id="IPR003841">
    <property type="entry name" value="Na/Pi_transpt"/>
</dbReference>
<keyword evidence="3 7" id="KW-0812">Transmembrane</keyword>
<proteinExistence type="predicted"/>